<dbReference type="InterPro" id="IPR002110">
    <property type="entry name" value="Ankyrin_rpt"/>
</dbReference>
<evidence type="ECO:0000313" key="5">
    <source>
        <dbReference type="Proteomes" id="UP000509510"/>
    </source>
</evidence>
<dbReference type="SUPFAM" id="SSF52540">
    <property type="entry name" value="P-loop containing nucleoside triphosphate hydrolases"/>
    <property type="match status" value="1"/>
</dbReference>
<organism evidence="4 5">
    <name type="scientific">Talaromyces rugulosus</name>
    <name type="common">Penicillium rugulosum</name>
    <dbReference type="NCBI Taxonomy" id="121627"/>
    <lineage>
        <taxon>Eukaryota</taxon>
        <taxon>Fungi</taxon>
        <taxon>Dikarya</taxon>
        <taxon>Ascomycota</taxon>
        <taxon>Pezizomycotina</taxon>
        <taxon>Eurotiomycetes</taxon>
        <taxon>Eurotiomycetidae</taxon>
        <taxon>Eurotiales</taxon>
        <taxon>Trichocomaceae</taxon>
        <taxon>Talaromyces</taxon>
        <taxon>Talaromyces sect. Islandici</taxon>
    </lineage>
</organism>
<dbReference type="Gene3D" id="3.40.50.300">
    <property type="entry name" value="P-loop containing nucleotide triphosphate hydrolases"/>
    <property type="match status" value="1"/>
</dbReference>
<accession>A0A7H8QK34</accession>
<dbReference type="AlphaFoldDB" id="A0A7H8QK34"/>
<dbReference type="Pfam" id="PF24883">
    <property type="entry name" value="NPHP3_N"/>
    <property type="match status" value="1"/>
</dbReference>
<dbReference type="InterPro" id="IPR036770">
    <property type="entry name" value="Ankyrin_rpt-contain_sf"/>
</dbReference>
<dbReference type="InterPro" id="IPR056884">
    <property type="entry name" value="NPHP3-like_N"/>
</dbReference>
<dbReference type="KEGG" id="trg:TRUGW13939_01341"/>
<reference evidence="5" key="1">
    <citation type="submission" date="2020-06" db="EMBL/GenBank/DDBJ databases">
        <title>A chromosome-scale genome assembly of Talaromyces rugulosus W13939.</title>
        <authorList>
            <person name="Wang B."/>
            <person name="Guo L."/>
            <person name="Ye K."/>
            <person name="Wang L."/>
        </authorList>
    </citation>
    <scope>NUCLEOTIDE SEQUENCE [LARGE SCALE GENOMIC DNA]</scope>
    <source>
        <strain evidence="5">W13939</strain>
    </source>
</reference>
<name>A0A7H8QK34_TALRU</name>
<feature type="region of interest" description="Disordered" evidence="2">
    <location>
        <begin position="1"/>
        <end position="20"/>
    </location>
</feature>
<dbReference type="InterPro" id="IPR027417">
    <property type="entry name" value="P-loop_NTPase"/>
</dbReference>
<gene>
    <name evidence="4" type="ORF">TRUGW13939_01341</name>
</gene>
<keyword evidence="1" id="KW-0677">Repeat</keyword>
<evidence type="ECO:0000256" key="2">
    <source>
        <dbReference type="SAM" id="MobiDB-lite"/>
    </source>
</evidence>
<dbReference type="SUPFAM" id="SSF48403">
    <property type="entry name" value="Ankyrin repeat"/>
    <property type="match status" value="1"/>
</dbReference>
<keyword evidence="5" id="KW-1185">Reference proteome</keyword>
<feature type="domain" description="Nephrocystin 3-like N-terminal" evidence="3">
    <location>
        <begin position="39"/>
        <end position="205"/>
    </location>
</feature>
<dbReference type="EMBL" id="CP055898">
    <property type="protein sequence ID" value="QKX54256.1"/>
    <property type="molecule type" value="Genomic_DNA"/>
</dbReference>
<dbReference type="OrthoDB" id="4369001at2759"/>
<evidence type="ECO:0000256" key="1">
    <source>
        <dbReference type="ARBA" id="ARBA00022737"/>
    </source>
</evidence>
<dbReference type="PANTHER" id="PTHR10039">
    <property type="entry name" value="AMELOGENIN"/>
    <property type="match status" value="1"/>
</dbReference>
<proteinExistence type="predicted"/>
<dbReference type="SMART" id="SM00248">
    <property type="entry name" value="ANK"/>
    <property type="match status" value="4"/>
</dbReference>
<dbReference type="Proteomes" id="UP000509510">
    <property type="component" value="Chromosome I"/>
</dbReference>
<dbReference type="PANTHER" id="PTHR10039:SF14">
    <property type="entry name" value="NACHT DOMAIN-CONTAINING PROTEIN"/>
    <property type="match status" value="1"/>
</dbReference>
<dbReference type="Gene3D" id="1.25.40.20">
    <property type="entry name" value="Ankyrin repeat-containing domain"/>
    <property type="match status" value="1"/>
</dbReference>
<dbReference type="RefSeq" id="XP_035340435.1">
    <property type="nucleotide sequence ID" value="XM_035484542.1"/>
</dbReference>
<dbReference type="GeneID" id="55988853"/>
<evidence type="ECO:0000259" key="3">
    <source>
        <dbReference type="Pfam" id="PF24883"/>
    </source>
</evidence>
<sequence length="778" mass="87451">MHSKDDISGSGKPSDPDYTNPEFFKTTSGDEFHCTREQNTLDWVFNHPELLVFCKSKNNEIMCLEGDPGCGKSVCTKSLVSEHVFDAEDRLVCACFITKNCPEEQTAARALQSLLYQIFTAHPALLSIHASDKIKNVGRSILSCKESLWDILISVISDPAIGKQIVLLIDGVDESDDPSWFFSKIESLWVGIKTEKDARVKLFYTATLASLNIKQLRVIQSQDYVNNISFDLEALSNSYLQSCNFSTTNNLNISQAFAMLRQQNSNYLAFNLFRPEIEKQIVDKPRPHQVKFLSSMPKTLDQVYNRLVKEYDSDDLFRVLCIVFGAAEPLILEEFSVAFAVSSGMGYHGDIRQKQPRQFDQFLAKTCGPLVKVVGNKVYLTHDSLRDYLLCVRKHGRPAKFTNVKKECHNVLSAACVAFLNLKDVKSNCGYTGKSLPTSKKRKLTGSTTPVDSMFFCFFKYTARYWLQHFRHATKHTSKDNEILQDLCTPQKVGEIPHLLQMCPPHNREITKLAAEIKNLIPQNCLTEESKTILSLYIAAWLGLDAVLKHMLPTRWGQKIPPAPGTNLAQTYINRAPRKGYLPPLGIATKNRHFASVELLLKGETVPLEYDMAPHFSLQLSVDLDWTSLFQYAFQLPDKEGGKASSRIEKQYADQLKAAAASGKLEYIEGLLSKGPKRDEFNLQSVYSSTLYAAFDADEPNIGIVEQLLDHGADANYRAKNQETILEAAAQHEEPKLVIALLRAGASPNIHSNCGKRWYEYDGMEDAAKEAGFDIVMD</sequence>
<protein>
    <recommendedName>
        <fullName evidence="3">Nephrocystin 3-like N-terminal domain-containing protein</fullName>
    </recommendedName>
</protein>
<evidence type="ECO:0000313" key="4">
    <source>
        <dbReference type="EMBL" id="QKX54256.1"/>
    </source>
</evidence>